<dbReference type="Pfam" id="PF07801">
    <property type="entry name" value="DUF1647"/>
    <property type="match status" value="1"/>
</dbReference>
<dbReference type="EMBL" id="JBICBT010000210">
    <property type="protein sequence ID" value="KAL3120436.1"/>
    <property type="molecule type" value="Genomic_DNA"/>
</dbReference>
<dbReference type="InterPro" id="IPR012444">
    <property type="entry name" value="DUF1647"/>
</dbReference>
<keyword evidence="1" id="KW-0732">Signal</keyword>
<accession>A0ABD2LYX5</accession>
<evidence type="ECO:0008006" key="4">
    <source>
        <dbReference type="Google" id="ProtNLM"/>
    </source>
</evidence>
<sequence>MHFLFFINFIIFTVLFNFNNGQCFFSSHQHRTQLDDECCGEENLAFSLKMNDSRRVRGKKFNCSFAWLLERYKLSGKYALKEQIKVKFPGHPKFVFVTAASAKYFRSLRMLIANIKKQFGCRQKIIAYDLENVTKNTKWMAELNSVCALEWRIFDFSQLVDSRVRHLHSYSWKIFVIAEVLLEFDTVAWVDTSIFFDSNNLSPILAPIQKGQIGPVQMPSNSGHGMNIATHPGMYEYLPLFTNFEPTKTNEWTGNDLPQFESNFVILHKTEQTRQLMKWYYLT</sequence>
<keyword evidence="3" id="KW-1185">Reference proteome</keyword>
<gene>
    <name evidence="2" type="ORF">niasHT_000466</name>
</gene>
<evidence type="ECO:0000256" key="1">
    <source>
        <dbReference type="SAM" id="SignalP"/>
    </source>
</evidence>
<protein>
    <recommendedName>
        <fullName evidence="4">Nucleotide-diphospho-sugar transferase domain-containing protein</fullName>
    </recommendedName>
</protein>
<dbReference type="Proteomes" id="UP001620626">
    <property type="component" value="Unassembled WGS sequence"/>
</dbReference>
<dbReference type="PANTHER" id="PTHR31389:SF4">
    <property type="entry name" value="LD39211P"/>
    <property type="match status" value="1"/>
</dbReference>
<evidence type="ECO:0000313" key="2">
    <source>
        <dbReference type="EMBL" id="KAL3120436.1"/>
    </source>
</evidence>
<comment type="caution">
    <text evidence="2">The sequence shown here is derived from an EMBL/GenBank/DDBJ whole genome shotgun (WGS) entry which is preliminary data.</text>
</comment>
<feature type="signal peptide" evidence="1">
    <location>
        <begin position="1"/>
        <end position="21"/>
    </location>
</feature>
<organism evidence="2 3">
    <name type="scientific">Heterodera trifolii</name>
    <dbReference type="NCBI Taxonomy" id="157864"/>
    <lineage>
        <taxon>Eukaryota</taxon>
        <taxon>Metazoa</taxon>
        <taxon>Ecdysozoa</taxon>
        <taxon>Nematoda</taxon>
        <taxon>Chromadorea</taxon>
        <taxon>Rhabditida</taxon>
        <taxon>Tylenchina</taxon>
        <taxon>Tylenchomorpha</taxon>
        <taxon>Tylenchoidea</taxon>
        <taxon>Heteroderidae</taxon>
        <taxon>Heteroderinae</taxon>
        <taxon>Heterodera</taxon>
    </lineage>
</organism>
<proteinExistence type="predicted"/>
<evidence type="ECO:0000313" key="3">
    <source>
        <dbReference type="Proteomes" id="UP001620626"/>
    </source>
</evidence>
<reference evidence="2 3" key="1">
    <citation type="submission" date="2024-10" db="EMBL/GenBank/DDBJ databases">
        <authorList>
            <person name="Kim D."/>
        </authorList>
    </citation>
    <scope>NUCLEOTIDE SEQUENCE [LARGE SCALE GENOMIC DNA]</scope>
    <source>
        <strain evidence="2">BH-2024</strain>
    </source>
</reference>
<dbReference type="PANTHER" id="PTHR31389">
    <property type="entry name" value="LD39211P"/>
    <property type="match status" value="1"/>
</dbReference>
<feature type="chain" id="PRO_5044773559" description="Nucleotide-diphospho-sugar transferase domain-containing protein" evidence="1">
    <location>
        <begin position="22"/>
        <end position="283"/>
    </location>
</feature>
<dbReference type="AlphaFoldDB" id="A0ABD2LYX5"/>
<name>A0ABD2LYX5_9BILA</name>